<evidence type="ECO:0000256" key="7">
    <source>
        <dbReference type="SAM" id="SignalP"/>
    </source>
</evidence>
<gene>
    <name evidence="8" type="ORF">TrLO_g6550</name>
</gene>
<evidence type="ECO:0000256" key="5">
    <source>
        <dbReference type="ARBA" id="ARBA00023136"/>
    </source>
</evidence>
<keyword evidence="9" id="KW-1185">Reference proteome</keyword>
<reference evidence="9" key="1">
    <citation type="journal article" date="2023" name="Commun. Biol.">
        <title>Genome analysis of Parmales, the sister group of diatoms, reveals the evolutionary specialization of diatoms from phago-mixotrophs to photoautotrophs.</title>
        <authorList>
            <person name="Ban H."/>
            <person name="Sato S."/>
            <person name="Yoshikawa S."/>
            <person name="Yamada K."/>
            <person name="Nakamura Y."/>
            <person name="Ichinomiya M."/>
            <person name="Sato N."/>
            <person name="Blanc-Mathieu R."/>
            <person name="Endo H."/>
            <person name="Kuwata A."/>
            <person name="Ogata H."/>
        </authorList>
    </citation>
    <scope>NUCLEOTIDE SEQUENCE [LARGE SCALE GENOMIC DNA]</scope>
    <source>
        <strain evidence="9">NIES 3700</strain>
    </source>
</reference>
<feature type="chain" id="PRO_5040802078" evidence="7">
    <location>
        <begin position="21"/>
        <end position="306"/>
    </location>
</feature>
<accession>A0A9W7FCH2</accession>
<keyword evidence="4 6" id="KW-1133">Transmembrane helix</keyword>
<comment type="caution">
    <text evidence="8">The sequence shown here is derived from an EMBL/GenBank/DDBJ whole genome shotgun (WGS) entry which is preliminary data.</text>
</comment>
<feature type="transmembrane region" description="Helical" evidence="6">
    <location>
        <begin position="120"/>
        <end position="139"/>
    </location>
</feature>
<proteinExistence type="predicted"/>
<dbReference type="AlphaFoldDB" id="A0A9W7FCH2"/>
<evidence type="ECO:0000256" key="2">
    <source>
        <dbReference type="ARBA" id="ARBA00022475"/>
    </source>
</evidence>
<dbReference type="PANTHER" id="PTHR12677:SF59">
    <property type="entry name" value="GOLGI APPARATUS MEMBRANE PROTEIN TVP38-RELATED"/>
    <property type="match status" value="1"/>
</dbReference>
<keyword evidence="3 6" id="KW-0812">Transmembrane</keyword>
<comment type="subcellular location">
    <subcellularLocation>
        <location evidence="1">Cell membrane</location>
        <topology evidence="1">Multi-pass membrane protein</topology>
    </subcellularLocation>
</comment>
<evidence type="ECO:0000256" key="1">
    <source>
        <dbReference type="ARBA" id="ARBA00004651"/>
    </source>
</evidence>
<evidence type="ECO:0000313" key="8">
    <source>
        <dbReference type="EMBL" id="GMI09583.1"/>
    </source>
</evidence>
<evidence type="ECO:0000256" key="4">
    <source>
        <dbReference type="ARBA" id="ARBA00022989"/>
    </source>
</evidence>
<evidence type="ECO:0000256" key="3">
    <source>
        <dbReference type="ARBA" id="ARBA00022692"/>
    </source>
</evidence>
<feature type="transmembrane region" description="Helical" evidence="6">
    <location>
        <begin position="78"/>
        <end position="99"/>
    </location>
</feature>
<name>A0A9W7FCH2_9STRA</name>
<protein>
    <submittedName>
        <fullName evidence="8">Uncharacterized protein</fullName>
    </submittedName>
</protein>
<keyword evidence="7" id="KW-0732">Signal</keyword>
<dbReference type="GO" id="GO:0005886">
    <property type="term" value="C:plasma membrane"/>
    <property type="evidence" value="ECO:0007669"/>
    <property type="project" value="UniProtKB-SubCell"/>
</dbReference>
<keyword evidence="2" id="KW-1003">Cell membrane</keyword>
<organism evidence="8 9">
    <name type="scientific">Triparma laevis f. longispina</name>
    <dbReference type="NCBI Taxonomy" id="1714387"/>
    <lineage>
        <taxon>Eukaryota</taxon>
        <taxon>Sar</taxon>
        <taxon>Stramenopiles</taxon>
        <taxon>Ochrophyta</taxon>
        <taxon>Bolidophyceae</taxon>
        <taxon>Parmales</taxon>
        <taxon>Triparmaceae</taxon>
        <taxon>Triparma</taxon>
    </lineage>
</organism>
<evidence type="ECO:0000256" key="6">
    <source>
        <dbReference type="SAM" id="Phobius"/>
    </source>
</evidence>
<dbReference type="InterPro" id="IPR015414">
    <property type="entry name" value="TMEM64"/>
</dbReference>
<dbReference type="Proteomes" id="UP001165122">
    <property type="component" value="Unassembled WGS sequence"/>
</dbReference>
<feature type="transmembrane region" description="Helical" evidence="6">
    <location>
        <begin position="247"/>
        <end position="266"/>
    </location>
</feature>
<feature type="transmembrane region" description="Helical" evidence="6">
    <location>
        <begin position="286"/>
        <end position="305"/>
    </location>
</feature>
<keyword evidence="5 6" id="KW-0472">Membrane</keyword>
<sequence>MRDSNIIAALLLLSICGVLCTSMPPIPSQTSNLFHIGSSPLRVDESPIFTHNGIVGGAQNVKAGVNTVARRRLAVKGMVGFVGLLGLVKSWPDIVNLYSKCPSLKPLLNKCIQPLKLHPLGPLIFFIIFTIYASVGLSTTPVETISGYTFGFYKAALVNTFGKACGAMLAFLACRILKERRSVGGGGNGKTGEVSKPLNLGPFNPDSLTRMISSNPLRSTVLIRMSVLPELLKNYILATYGDLKLRTFYAGVLIHGGPYSVLWSYLGSELGKGGTGEMSPGVKVGVGLFGIMGLVGSPILIAKYAK</sequence>
<feature type="transmembrane region" description="Helical" evidence="6">
    <location>
        <begin position="151"/>
        <end position="172"/>
    </location>
</feature>
<dbReference type="EMBL" id="BRXW01000139">
    <property type="protein sequence ID" value="GMI09583.1"/>
    <property type="molecule type" value="Genomic_DNA"/>
</dbReference>
<feature type="signal peptide" evidence="7">
    <location>
        <begin position="1"/>
        <end position="20"/>
    </location>
</feature>
<dbReference type="PANTHER" id="PTHR12677">
    <property type="entry name" value="GOLGI APPARATUS MEMBRANE PROTEIN TVP38-RELATED"/>
    <property type="match status" value="1"/>
</dbReference>
<dbReference type="OrthoDB" id="166803at2759"/>
<evidence type="ECO:0000313" key="9">
    <source>
        <dbReference type="Proteomes" id="UP001165122"/>
    </source>
</evidence>